<gene>
    <name evidence="2" type="ORF">DK389_20045</name>
</gene>
<dbReference type="KEGG" id="mets:DK389_20045"/>
<dbReference type="InterPro" id="IPR002931">
    <property type="entry name" value="Transglutaminase-like"/>
</dbReference>
<reference evidence="3" key="1">
    <citation type="submission" date="2018-05" db="EMBL/GenBank/DDBJ databases">
        <title>Complete Genome Sequence of Methylobacterium sp. 17SD2-17.</title>
        <authorList>
            <person name="Srinivasan S."/>
        </authorList>
    </citation>
    <scope>NUCLEOTIDE SEQUENCE [LARGE SCALE GENOMIC DNA]</scope>
    <source>
        <strain evidence="3">17SD2-17</strain>
    </source>
</reference>
<keyword evidence="3" id="KW-1185">Reference proteome</keyword>
<dbReference type="InterPro" id="IPR013589">
    <property type="entry name" value="Bac_transglu_N"/>
</dbReference>
<evidence type="ECO:0000313" key="2">
    <source>
        <dbReference type="EMBL" id="AWN42369.1"/>
    </source>
</evidence>
<sequence length="310" mass="34345">MPILAVRHVTTYRYRQPVAFGEHRIMFRPRDSYDQRLIAASLAIEPEPCALRWMFDVFGNCVAVATFAGRARTLRFTCGITLEHTPEHAPVFPLAPHATHYPFGYGAEDMPDLIRSIERHHPDPGHAIDAFARSFIPAEGRIPTQDLLAAMTRSVRQNFTYLARAEQGVQDPVQTLRTKRGSCRDFALLMMEAVRALGMAARFVSGYLYNPRGDRERHVGGGSTHAWLQVYLPGAGWVEFDPTNGIVGNRDLIRVAVARDPRQAVPLHGSFFGFPADDLGMSVEVDVAEIDGVADTGHAVLPVLQTSASR</sequence>
<dbReference type="SUPFAM" id="SSF54001">
    <property type="entry name" value="Cysteine proteinases"/>
    <property type="match status" value="1"/>
</dbReference>
<dbReference type="Gene3D" id="3.10.620.30">
    <property type="match status" value="1"/>
</dbReference>
<evidence type="ECO:0000313" key="3">
    <source>
        <dbReference type="Proteomes" id="UP000245926"/>
    </source>
</evidence>
<dbReference type="PANTHER" id="PTHR33490">
    <property type="entry name" value="BLR5614 PROTEIN-RELATED"/>
    <property type="match status" value="1"/>
</dbReference>
<dbReference type="Pfam" id="PF01841">
    <property type="entry name" value="Transglut_core"/>
    <property type="match status" value="1"/>
</dbReference>
<dbReference type="Pfam" id="PF08379">
    <property type="entry name" value="Bact_transglu_N"/>
    <property type="match status" value="1"/>
</dbReference>
<dbReference type="InterPro" id="IPR038765">
    <property type="entry name" value="Papain-like_cys_pep_sf"/>
</dbReference>
<dbReference type="PANTHER" id="PTHR33490:SF1">
    <property type="entry name" value="SLL1233 PROTEIN"/>
    <property type="match status" value="1"/>
</dbReference>
<protein>
    <submittedName>
        <fullName evidence="2">Transglutaminase</fullName>
    </submittedName>
</protein>
<dbReference type="RefSeq" id="WP_109892182.1">
    <property type="nucleotide sequence ID" value="NZ_CP029550.1"/>
</dbReference>
<dbReference type="OrthoDB" id="9804023at2"/>
<dbReference type="SMART" id="SM00460">
    <property type="entry name" value="TGc"/>
    <property type="match status" value="1"/>
</dbReference>
<name>A0A2U8W8L0_9HYPH</name>
<feature type="domain" description="Transglutaminase-like" evidence="1">
    <location>
        <begin position="175"/>
        <end position="244"/>
    </location>
</feature>
<dbReference type="EMBL" id="CP029550">
    <property type="protein sequence ID" value="AWN42369.1"/>
    <property type="molecule type" value="Genomic_DNA"/>
</dbReference>
<accession>A0A2U8W8L0</accession>
<dbReference type="Proteomes" id="UP000245926">
    <property type="component" value="Chromosome"/>
</dbReference>
<evidence type="ECO:0000259" key="1">
    <source>
        <dbReference type="SMART" id="SM00460"/>
    </source>
</evidence>
<organism evidence="2 3">
    <name type="scientific">Methylobacterium durans</name>
    <dbReference type="NCBI Taxonomy" id="2202825"/>
    <lineage>
        <taxon>Bacteria</taxon>
        <taxon>Pseudomonadati</taxon>
        <taxon>Pseudomonadota</taxon>
        <taxon>Alphaproteobacteria</taxon>
        <taxon>Hyphomicrobiales</taxon>
        <taxon>Methylobacteriaceae</taxon>
        <taxon>Methylobacterium</taxon>
    </lineage>
</organism>
<dbReference type="AlphaFoldDB" id="A0A2U8W8L0"/>
<proteinExistence type="predicted"/>